<keyword evidence="1" id="KW-0472">Membrane</keyword>
<keyword evidence="1" id="KW-0812">Transmembrane</keyword>
<dbReference type="Proteomes" id="UP000000849">
    <property type="component" value="Chromosome"/>
</dbReference>
<reference evidence="2 3" key="1">
    <citation type="journal article" date="2010" name="Stand. Genomic Sci.">
        <title>Complete genome sequence of Cellulomonas flavigena type strain (134).</title>
        <authorList>
            <person name="Abt B."/>
            <person name="Foster B."/>
            <person name="Lapidus A."/>
            <person name="Clum A."/>
            <person name="Sun H."/>
            <person name="Pukall R."/>
            <person name="Lucas S."/>
            <person name="Glavina Del Rio T."/>
            <person name="Nolan M."/>
            <person name="Tice H."/>
            <person name="Cheng J.F."/>
            <person name="Pitluck S."/>
            <person name="Liolios K."/>
            <person name="Ivanova N."/>
            <person name="Mavromatis K."/>
            <person name="Ovchinnikova G."/>
            <person name="Pati A."/>
            <person name="Goodwin L."/>
            <person name="Chen A."/>
            <person name="Palaniappan K."/>
            <person name="Land M."/>
            <person name="Hauser L."/>
            <person name="Chang Y.J."/>
            <person name="Jeffries C.D."/>
            <person name="Rohde M."/>
            <person name="Goker M."/>
            <person name="Woyke T."/>
            <person name="Bristow J."/>
            <person name="Eisen J.A."/>
            <person name="Markowitz V."/>
            <person name="Hugenholtz P."/>
            <person name="Kyrpides N.C."/>
            <person name="Klenk H.P."/>
        </authorList>
    </citation>
    <scope>NUCLEOTIDE SEQUENCE [LARGE SCALE GENOMIC DNA]</scope>
    <source>
        <strain evidence="3">ATCC 482 / DSM 20109 / BCRC 11376 / JCM 18109 / NBRC 3775 / NCIMB 8073 / NRS 134</strain>
    </source>
</reference>
<protein>
    <submittedName>
        <fullName evidence="2">Uncharacterized protein</fullName>
    </submittedName>
</protein>
<evidence type="ECO:0000313" key="2">
    <source>
        <dbReference type="EMBL" id="ADG73004.1"/>
    </source>
</evidence>
<accession>D5UFP5</accession>
<proteinExistence type="predicted"/>
<sequence length="116" mass="12889">MWSWNPNSWVLGFPRRQSLPLKFDNMRERGSLRSARLSLEVACGAFCLLSLASVIASLNHLNTARNFADAGYVPEAMDSMSVAWLWIIVTGALVMAALAALVFSRRWRTPAGEEMS</sequence>
<dbReference type="AlphaFoldDB" id="D5UFP5"/>
<dbReference type="HOGENOM" id="CLU_2092409_0_0_11"/>
<dbReference type="STRING" id="446466.Cfla_0084"/>
<feature type="transmembrane region" description="Helical" evidence="1">
    <location>
        <begin position="81"/>
        <end position="103"/>
    </location>
</feature>
<keyword evidence="3" id="KW-1185">Reference proteome</keyword>
<feature type="transmembrane region" description="Helical" evidence="1">
    <location>
        <begin position="37"/>
        <end position="61"/>
    </location>
</feature>
<name>D5UFP5_CELFN</name>
<dbReference type="EMBL" id="CP001964">
    <property type="protein sequence ID" value="ADG73004.1"/>
    <property type="molecule type" value="Genomic_DNA"/>
</dbReference>
<keyword evidence="1" id="KW-1133">Transmembrane helix</keyword>
<gene>
    <name evidence="2" type="ordered locus">Cfla_0084</name>
</gene>
<evidence type="ECO:0000256" key="1">
    <source>
        <dbReference type="SAM" id="Phobius"/>
    </source>
</evidence>
<dbReference type="KEGG" id="cfl:Cfla_0084"/>
<organism evidence="2 3">
    <name type="scientific">Cellulomonas flavigena (strain ATCC 482 / DSM 20109 / BCRC 11376 / JCM 18109 / NBRC 3775 / NCIMB 8073 / NRS 134)</name>
    <dbReference type="NCBI Taxonomy" id="446466"/>
    <lineage>
        <taxon>Bacteria</taxon>
        <taxon>Bacillati</taxon>
        <taxon>Actinomycetota</taxon>
        <taxon>Actinomycetes</taxon>
        <taxon>Micrococcales</taxon>
        <taxon>Cellulomonadaceae</taxon>
        <taxon>Cellulomonas</taxon>
    </lineage>
</organism>
<evidence type="ECO:0000313" key="3">
    <source>
        <dbReference type="Proteomes" id="UP000000849"/>
    </source>
</evidence>